<dbReference type="PRINTS" id="PR00038">
    <property type="entry name" value="HTHLUXR"/>
</dbReference>
<keyword evidence="6" id="KW-1185">Reference proteome</keyword>
<dbReference type="Gene3D" id="1.10.10.10">
    <property type="entry name" value="Winged helix-like DNA-binding domain superfamily/Winged helix DNA-binding domain"/>
    <property type="match status" value="1"/>
</dbReference>
<organism evidence="5 6">
    <name type="scientific">Limimonas halophila</name>
    <dbReference type="NCBI Taxonomy" id="1082479"/>
    <lineage>
        <taxon>Bacteria</taxon>
        <taxon>Pseudomonadati</taxon>
        <taxon>Pseudomonadota</taxon>
        <taxon>Alphaproteobacteria</taxon>
        <taxon>Rhodospirillales</taxon>
        <taxon>Rhodovibrionaceae</taxon>
        <taxon>Limimonas</taxon>
    </lineage>
</organism>
<dbReference type="OrthoDB" id="7345476at2"/>
<dbReference type="PANTHER" id="PTHR44688">
    <property type="entry name" value="DNA-BINDING TRANSCRIPTIONAL ACTIVATOR DEVR_DOSR"/>
    <property type="match status" value="1"/>
</dbReference>
<feature type="domain" description="HTH luxR-type" evidence="4">
    <location>
        <begin position="180"/>
        <end position="245"/>
    </location>
</feature>
<dbReference type="Pfam" id="PF00196">
    <property type="entry name" value="GerE"/>
    <property type="match status" value="1"/>
</dbReference>
<dbReference type="SMART" id="SM00421">
    <property type="entry name" value="HTH_LUXR"/>
    <property type="match status" value="1"/>
</dbReference>
<dbReference type="SUPFAM" id="SSF46894">
    <property type="entry name" value="C-terminal effector domain of the bipartite response regulators"/>
    <property type="match status" value="1"/>
</dbReference>
<reference evidence="5 6" key="1">
    <citation type="submission" date="2016-10" db="EMBL/GenBank/DDBJ databases">
        <authorList>
            <person name="de Groot N.N."/>
        </authorList>
    </citation>
    <scope>NUCLEOTIDE SEQUENCE [LARGE SCALE GENOMIC DNA]</scope>
    <source>
        <strain evidence="5 6">DSM 25584</strain>
    </source>
</reference>
<dbReference type="AlphaFoldDB" id="A0A1G7S5V7"/>
<evidence type="ECO:0000313" key="5">
    <source>
        <dbReference type="EMBL" id="SDG18406.1"/>
    </source>
</evidence>
<evidence type="ECO:0000256" key="2">
    <source>
        <dbReference type="ARBA" id="ARBA00023125"/>
    </source>
</evidence>
<evidence type="ECO:0000256" key="1">
    <source>
        <dbReference type="ARBA" id="ARBA00023015"/>
    </source>
</evidence>
<sequence>MEPQLGVRLPERVVTDLESAPTLTEIERIAADFLNDIGFKQYSYYMARRRPHGERLEGYFSNFDRRWITRYLEKNYVCDDLLHVNARRSVLPFTWMPRSKGHIPARSAQVFSEAQDYGIRDGVAIPVHGPDTFALVTAIADGSPREREEILTYTRDAVTSLALHVHERASNVLEATGGAGLTDDAVLTERERECLRWVAAGKTSGEIGDILGIAEGTVGQHIANVRRKLQTPTRAHAAVRAMHFALIDAA</sequence>
<gene>
    <name evidence="5" type="ORF">SAMN05216241_106134</name>
</gene>
<evidence type="ECO:0000259" key="4">
    <source>
        <dbReference type="PROSITE" id="PS50043"/>
    </source>
</evidence>
<dbReference type="CDD" id="cd06170">
    <property type="entry name" value="LuxR_C_like"/>
    <property type="match status" value="1"/>
</dbReference>
<accession>A0A1G7S5V7</accession>
<dbReference type="STRING" id="1082479.SAMN05216241_106134"/>
<dbReference type="Proteomes" id="UP000199415">
    <property type="component" value="Unassembled WGS sequence"/>
</dbReference>
<dbReference type="Gene3D" id="3.30.450.80">
    <property type="entry name" value="Transcription factor LuxR-like, autoinducer-binding domain"/>
    <property type="match status" value="1"/>
</dbReference>
<dbReference type="InterPro" id="IPR036693">
    <property type="entry name" value="TF_LuxR_autoind-bd_dom_sf"/>
</dbReference>
<dbReference type="InterPro" id="IPR016032">
    <property type="entry name" value="Sig_transdc_resp-reg_C-effctor"/>
</dbReference>
<keyword evidence="1" id="KW-0805">Transcription regulation</keyword>
<name>A0A1G7S5V7_9PROT</name>
<keyword evidence="2 5" id="KW-0238">DNA-binding</keyword>
<dbReference type="RefSeq" id="WP_090020175.1">
    <property type="nucleotide sequence ID" value="NZ_FNCE01000006.1"/>
</dbReference>
<dbReference type="InterPro" id="IPR005143">
    <property type="entry name" value="TF_LuxR_autoind-bd_dom"/>
</dbReference>
<evidence type="ECO:0000256" key="3">
    <source>
        <dbReference type="ARBA" id="ARBA00023163"/>
    </source>
</evidence>
<protein>
    <submittedName>
        <fullName evidence="5">DNA-binding transcriptional regulator, CsgD family</fullName>
    </submittedName>
</protein>
<dbReference type="InterPro" id="IPR000792">
    <property type="entry name" value="Tscrpt_reg_LuxR_C"/>
</dbReference>
<dbReference type="PANTHER" id="PTHR44688:SF16">
    <property type="entry name" value="DNA-BINDING TRANSCRIPTIONAL ACTIVATOR DEVR_DOSR"/>
    <property type="match status" value="1"/>
</dbReference>
<proteinExistence type="predicted"/>
<dbReference type="PROSITE" id="PS50043">
    <property type="entry name" value="HTH_LUXR_2"/>
    <property type="match status" value="1"/>
</dbReference>
<dbReference type="InterPro" id="IPR036388">
    <property type="entry name" value="WH-like_DNA-bd_sf"/>
</dbReference>
<dbReference type="GO" id="GO:0003677">
    <property type="term" value="F:DNA binding"/>
    <property type="evidence" value="ECO:0007669"/>
    <property type="project" value="UniProtKB-KW"/>
</dbReference>
<dbReference type="GO" id="GO:0006355">
    <property type="term" value="P:regulation of DNA-templated transcription"/>
    <property type="evidence" value="ECO:0007669"/>
    <property type="project" value="InterPro"/>
</dbReference>
<dbReference type="SUPFAM" id="SSF75516">
    <property type="entry name" value="Pheromone-binding domain of LuxR-like quorum-sensing transcription factors"/>
    <property type="match status" value="1"/>
</dbReference>
<dbReference type="EMBL" id="FNCE01000006">
    <property type="protein sequence ID" value="SDG18406.1"/>
    <property type="molecule type" value="Genomic_DNA"/>
</dbReference>
<dbReference type="PROSITE" id="PS00622">
    <property type="entry name" value="HTH_LUXR_1"/>
    <property type="match status" value="1"/>
</dbReference>
<dbReference type="Pfam" id="PF03472">
    <property type="entry name" value="Autoind_bind"/>
    <property type="match status" value="1"/>
</dbReference>
<keyword evidence="3" id="KW-0804">Transcription</keyword>
<evidence type="ECO:0000313" key="6">
    <source>
        <dbReference type="Proteomes" id="UP000199415"/>
    </source>
</evidence>